<feature type="region of interest" description="Disordered" evidence="1">
    <location>
        <begin position="358"/>
        <end position="400"/>
    </location>
</feature>
<dbReference type="InterPro" id="IPR024983">
    <property type="entry name" value="CHAT_dom"/>
</dbReference>
<dbReference type="EMBL" id="AHKC01011964">
    <property type="protein sequence ID" value="EKF30560.1"/>
    <property type="molecule type" value="Genomic_DNA"/>
</dbReference>
<keyword evidence="2" id="KW-1133">Transmembrane helix</keyword>
<feature type="region of interest" description="Disordered" evidence="1">
    <location>
        <begin position="846"/>
        <end position="866"/>
    </location>
</feature>
<dbReference type="Proteomes" id="UP000007350">
    <property type="component" value="Unassembled WGS sequence"/>
</dbReference>
<name>K2MU23_TRYCR</name>
<dbReference type="Pfam" id="PF12770">
    <property type="entry name" value="CHAT"/>
    <property type="match status" value="1"/>
</dbReference>
<organism evidence="4 5">
    <name type="scientific">Trypanosoma cruzi marinkellei</name>
    <dbReference type="NCBI Taxonomy" id="85056"/>
    <lineage>
        <taxon>Eukaryota</taxon>
        <taxon>Discoba</taxon>
        <taxon>Euglenozoa</taxon>
        <taxon>Kinetoplastea</taxon>
        <taxon>Metakinetoplastina</taxon>
        <taxon>Trypanosomatida</taxon>
        <taxon>Trypanosomatidae</taxon>
        <taxon>Trypanosoma</taxon>
        <taxon>Schizotrypanum</taxon>
    </lineage>
</organism>
<dbReference type="SUPFAM" id="SSF52047">
    <property type="entry name" value="RNI-like"/>
    <property type="match status" value="1"/>
</dbReference>
<comment type="caution">
    <text evidence="4">The sequence shown here is derived from an EMBL/GenBank/DDBJ whole genome shotgun (WGS) entry which is preliminary data.</text>
</comment>
<accession>K2MU23</accession>
<keyword evidence="2" id="KW-0472">Membrane</keyword>
<evidence type="ECO:0000313" key="4">
    <source>
        <dbReference type="EMBL" id="EKF30560.1"/>
    </source>
</evidence>
<evidence type="ECO:0000313" key="5">
    <source>
        <dbReference type="Proteomes" id="UP000007350"/>
    </source>
</evidence>
<protein>
    <recommendedName>
        <fullName evidence="3">CHAT domain-containing protein</fullName>
    </recommendedName>
</protein>
<gene>
    <name evidence="4" type="ORF">MOQ_005622</name>
</gene>
<dbReference type="OrthoDB" id="120976at2759"/>
<feature type="transmembrane region" description="Helical" evidence="2">
    <location>
        <begin position="26"/>
        <end position="44"/>
    </location>
</feature>
<sequence>MSGAGRRGGEGRRTCYMHPSCAVSYPAFYVCVCVCVCVLCKEKVEAANSEEKQKDFYLFIYFFGSCVCFCVLLMGGKTNLCELYRTYCAEEGCRVNSAVLQYIESRGAMCPLEKLELGSNYLGARGLRPIIRLVEYSQALTSLVLDGNGADNETVDRLCEVLEKHLSIEYLSLRKNPITVTGGKRLLALVKQNPRIVGVELQDTDVFDALIYKITKVTESNQGQAMRERPQLTATKLNETQMSRGHIGTAAARPSAERPTLCTLPVISREAAGKETLSKVTGPLSHRSSGAPVITKIRTRPLVPALASKECGRLPDLQRQELQRRYKEKAILSREINSSQASRAADRAREELMLLEKTAKSSSSRKRFGAKTMTAVSLSENTKNRNSPLSRHAQTTDFTEMASPKINVDASLPQQQKDEESGMRSPEGLDAAASISNSTGELIVKGKGGDNNEAGADASPHPDDDALVVAPAEQADAEDAITGKKTESELVATNNLDDLPLDILRDTPQWMMLDSNEQFQRLFDGGCRAYVRHDFDEAYTTWNEAMSIAVSKKNREWMAVLSSNLKRLSYEILVREGVEELEQDHLEEADVIFQRAQEVAQEARNAKWEADMYKARKDVQHAVFQRCHEAALKVFERAQQVHEHKVTEDDYFVVPGTDVMVQHTETYVNVWPRMLLVKEAVEMWAVSRHVTQRIGGTEGRVLQNVVNEALDTVACFLAKQCFDTEDTHSLSWMRTSLYSYHECVMLTALWTDMASCDVFAEHHKLFAALAAAQIGNFYLATNQLSEAQAQFDTLETLAGELNDPLLRAAGHTFSAIVNWQRSRYAAAESLLRAAVLEWGALRDASSSQRNKENGGENNADSNEDQTCGSKLLASVPTDYFSIMESVSFKYLVSSIASTYRYSEALEVLEHSLVCKYRDLLFDKMRVNFGAQPTLEHIVATSSLIRSPFIYQVATHRYDWSVEERRYVVDEKLLMWVVLQRNEMRFVEVGVTKDFKVSSINGLIETLRRGLLLDPLSSSGNTETEITLSLPKRAWVEPLQTLYAIFVDPVVEFLRALDPLFLSKNGVITMIPTEQLWLVPFNALIARNGNFLVEDFAVQMAFCATQCAFSVLSAKRVLQRDLQRDVVLVEREIDAPALHLLSHVAFPFDSLRSRKEGDLIVRTLAENKRSVRHSTRTTESVCITTSSETLVEDLDTFRELLPKSRTVFIATSTTSGTRNDDNSAGAICMAVSHEEIDLLRSSEISRMRLFAELVVMSNTNMSNARVVGTHDDVQGLIRGFFSSGVPCVIVGQWCTPDMTPSELFSKFFQLLSEANKKPRRFSCSHEMATTATATLTTTTTTDAELKQPVRRNDGDEVGGHDAAYLHCHKALLLAWAIRELLEDNFFRFAPRTWAGYCCVGYGSHQ</sequence>
<dbReference type="Gene3D" id="3.80.10.10">
    <property type="entry name" value="Ribonuclease Inhibitor"/>
    <property type="match status" value="1"/>
</dbReference>
<evidence type="ECO:0000256" key="2">
    <source>
        <dbReference type="SAM" id="Phobius"/>
    </source>
</evidence>
<feature type="compositionally biased region" description="Polar residues" evidence="1">
    <location>
        <begin position="855"/>
        <end position="866"/>
    </location>
</feature>
<evidence type="ECO:0000256" key="1">
    <source>
        <dbReference type="SAM" id="MobiDB-lite"/>
    </source>
</evidence>
<feature type="compositionally biased region" description="Polar residues" evidence="1">
    <location>
        <begin position="374"/>
        <end position="398"/>
    </location>
</feature>
<dbReference type="InterPro" id="IPR032675">
    <property type="entry name" value="LRR_dom_sf"/>
</dbReference>
<feature type="domain" description="CHAT" evidence="3">
    <location>
        <begin position="1036"/>
        <end position="1399"/>
    </location>
</feature>
<reference evidence="4 5" key="1">
    <citation type="journal article" date="2012" name="BMC Genomics">
        <title>Comparative genomic analysis of human infective Trypanosoma cruzi lineages with the bat-restricted subspecies T. cruzi marinkellei.</title>
        <authorList>
            <person name="Franzen O."/>
            <person name="Talavera-Lopez C."/>
            <person name="Ochaya S."/>
            <person name="Butler C.E."/>
            <person name="Messenger L.A."/>
            <person name="Lewis M.D."/>
            <person name="Llewellyn M.S."/>
            <person name="Marinkelle C.J."/>
            <person name="Tyler K.M."/>
            <person name="Miles M.A."/>
            <person name="Andersson B."/>
        </authorList>
    </citation>
    <scope>NUCLEOTIDE SEQUENCE [LARGE SCALE GENOMIC DNA]</scope>
    <source>
        <strain evidence="4 5">B7</strain>
    </source>
</reference>
<keyword evidence="2" id="KW-0812">Transmembrane</keyword>
<feature type="transmembrane region" description="Helical" evidence="2">
    <location>
        <begin position="56"/>
        <end position="76"/>
    </location>
</feature>
<keyword evidence="5" id="KW-1185">Reference proteome</keyword>
<evidence type="ECO:0000259" key="3">
    <source>
        <dbReference type="Pfam" id="PF12770"/>
    </source>
</evidence>
<proteinExistence type="predicted"/>